<dbReference type="EMBL" id="JABZXL010000001">
    <property type="protein sequence ID" value="MBF1658340.1"/>
    <property type="molecule type" value="Genomic_DNA"/>
</dbReference>
<dbReference type="Proteomes" id="UP000713964">
    <property type="component" value="Unassembled WGS sequence"/>
</dbReference>
<evidence type="ECO:0000313" key="4">
    <source>
        <dbReference type="Proteomes" id="UP000713964"/>
    </source>
</evidence>
<dbReference type="PROSITE" id="PS51318">
    <property type="entry name" value="TAT"/>
    <property type="match status" value="1"/>
</dbReference>
<dbReference type="EMBL" id="JABZXR010000001">
    <property type="protein sequence ID" value="MBF1662955.1"/>
    <property type="molecule type" value="Genomic_DNA"/>
</dbReference>
<dbReference type="AlphaFoldDB" id="A0A930KWM5"/>
<dbReference type="InterPro" id="IPR006311">
    <property type="entry name" value="TAT_signal"/>
</dbReference>
<reference evidence="2" key="1">
    <citation type="submission" date="2020-04" db="EMBL/GenBank/DDBJ databases">
        <title>Deep metagenomics examines the oral microbiome during advanced dental caries in children, revealing novel taxa and co-occurrences with host molecules.</title>
        <authorList>
            <person name="Baker J.L."/>
            <person name="Morton J.T."/>
            <person name="Dinis M."/>
            <person name="Alvarez R."/>
            <person name="Tran N.C."/>
            <person name="Knight R."/>
            <person name="Edlund A."/>
        </authorList>
    </citation>
    <scope>NUCLEOTIDE SEQUENCE</scope>
    <source>
        <strain evidence="2">JCVI_29_bin.11</strain>
        <strain evidence="3">JCVI_44_bin.2</strain>
    </source>
</reference>
<evidence type="ECO:0000256" key="1">
    <source>
        <dbReference type="SAM" id="SignalP"/>
    </source>
</evidence>
<comment type="caution">
    <text evidence="2">The sequence shown here is derived from an EMBL/GenBank/DDBJ whole genome shotgun (WGS) entry which is preliminary data.</text>
</comment>
<feature type="chain" id="PRO_5040651128" evidence="1">
    <location>
        <begin position="31"/>
        <end position="474"/>
    </location>
</feature>
<evidence type="ECO:0000313" key="3">
    <source>
        <dbReference type="EMBL" id="MBF1662955.1"/>
    </source>
</evidence>
<keyword evidence="1" id="KW-0732">Signal</keyword>
<feature type="signal peptide" evidence="1">
    <location>
        <begin position="1"/>
        <end position="30"/>
    </location>
</feature>
<organism evidence="2 4">
    <name type="scientific">Rothia mucilaginosa</name>
    <dbReference type="NCBI Taxonomy" id="43675"/>
    <lineage>
        <taxon>Bacteria</taxon>
        <taxon>Bacillati</taxon>
        <taxon>Actinomycetota</taxon>
        <taxon>Actinomycetes</taxon>
        <taxon>Micrococcales</taxon>
        <taxon>Micrococcaceae</taxon>
        <taxon>Rothia</taxon>
    </lineage>
</organism>
<evidence type="ECO:0000313" key="2">
    <source>
        <dbReference type="EMBL" id="MBF1658340.1"/>
    </source>
</evidence>
<dbReference type="RefSeq" id="WP_296547301.1">
    <property type="nucleotide sequence ID" value="NZ_JABZXR010000001.1"/>
</dbReference>
<dbReference type="Proteomes" id="UP000756427">
    <property type="component" value="Unassembled WGS sequence"/>
</dbReference>
<protein>
    <submittedName>
        <fullName evidence="2">Transcriptional initiation protein Tat</fullName>
    </submittedName>
</protein>
<proteinExistence type="predicted"/>
<gene>
    <name evidence="2" type="ORF">HXO58_00705</name>
    <name evidence="3" type="ORF">HXO64_00145</name>
</gene>
<sequence length="474" mass="48353">MSHISRRKVVKGAAWATPVIAASSVVPAYAASRPDCTVSETPYMSVYADMYNRGEGTEYLYSRLTFYKIRFELTGGAGGGGFGNSSLGGSGAKVTGVVGVPGPATIELIAGGGGMLEVRGYGADNLDEYRTEGSQGGRGFGNGGGVPSSRIPDDVMKKLTKRWVWAADWDHGPHPKQPMEEIYGCSGGGSSALLINGEVIAVAGGGGGGATRATMFTTEPDPDHYPGIVDARMIGPENQTHPPVHSVGGSGERARGGDATIGREYYAQDPNIQLTVEGGKGGGNGIGGAGGAKPTVLTGTPNDIFSFDSQNKQVLYSSSTAGNPGTNGLQGNGGDGVMSVSYQLDNHDGFSGEGYETLRRPDGRTHKYLSYYHLAPYFNGAQVIVSGGGGGGYGGGGSGAALSQSAITIAQKWNNNPEGVRQSISSARLAGAGGAGGSYLAPSVIEGEISRANNVYMGSQYGAGGTATVYLCAV</sequence>
<name>A0A930KWM5_9MICC</name>
<accession>A0A930KWM5</accession>